<comment type="caution">
    <text evidence="1">The sequence shown here is derived from an EMBL/GenBank/DDBJ whole genome shotgun (WGS) entry which is preliminary data.</text>
</comment>
<protein>
    <recommendedName>
        <fullName evidence="3">DNA-binding protein</fullName>
    </recommendedName>
</protein>
<name>A0ABS4EW65_9HYPH</name>
<reference evidence="1 2" key="1">
    <citation type="submission" date="2021-03" db="EMBL/GenBank/DDBJ databases">
        <title>Genomic Encyclopedia of Type Strains, Phase IV (KMG-IV): sequencing the most valuable type-strain genomes for metagenomic binning, comparative biology and taxonomic classification.</title>
        <authorList>
            <person name="Goeker M."/>
        </authorList>
    </citation>
    <scope>NUCLEOTIDE SEQUENCE [LARGE SCALE GENOMIC DNA]</scope>
    <source>
        <strain evidence="1 2">DSM 26427</strain>
    </source>
</reference>
<accession>A0ABS4EW65</accession>
<gene>
    <name evidence="1" type="ORF">J2Z75_005710</name>
</gene>
<organism evidence="1 2">
    <name type="scientific">Rhizobium herbae</name>
    <dbReference type="NCBI Taxonomy" id="508661"/>
    <lineage>
        <taxon>Bacteria</taxon>
        <taxon>Pseudomonadati</taxon>
        <taxon>Pseudomonadota</taxon>
        <taxon>Alphaproteobacteria</taxon>
        <taxon>Hyphomicrobiales</taxon>
        <taxon>Rhizobiaceae</taxon>
        <taxon>Rhizobium/Agrobacterium group</taxon>
        <taxon>Rhizobium</taxon>
    </lineage>
</organism>
<evidence type="ECO:0000313" key="1">
    <source>
        <dbReference type="EMBL" id="MBP1862179.1"/>
    </source>
</evidence>
<dbReference type="EMBL" id="JAGGJV010000014">
    <property type="protein sequence ID" value="MBP1862179.1"/>
    <property type="molecule type" value="Genomic_DNA"/>
</dbReference>
<keyword evidence="2" id="KW-1185">Reference proteome</keyword>
<sequence>MANAMLNIRVVQPRMMSIKQAADYVGLPLKRFPRVCSVRPIAMPESQERYDIRDLDLWLDQVKAGNAGTDAEILERLG</sequence>
<proteinExistence type="predicted"/>
<dbReference type="RefSeq" id="WP_234937622.1">
    <property type="nucleotide sequence ID" value="NZ_JAGGJV010000014.1"/>
</dbReference>
<dbReference type="Proteomes" id="UP000823786">
    <property type="component" value="Unassembled WGS sequence"/>
</dbReference>
<evidence type="ECO:0000313" key="2">
    <source>
        <dbReference type="Proteomes" id="UP000823786"/>
    </source>
</evidence>
<evidence type="ECO:0008006" key="3">
    <source>
        <dbReference type="Google" id="ProtNLM"/>
    </source>
</evidence>